<dbReference type="EMBL" id="BOLY01000004">
    <property type="protein sequence ID" value="GIZ44614.1"/>
    <property type="molecule type" value="Genomic_DNA"/>
</dbReference>
<accession>A0A9P3CKQ2</accession>
<feature type="transmembrane region" description="Helical" evidence="2">
    <location>
        <begin position="42"/>
        <end position="65"/>
    </location>
</feature>
<feature type="transmembrane region" description="Helical" evidence="2">
    <location>
        <begin position="85"/>
        <end position="105"/>
    </location>
</feature>
<evidence type="ECO:0000256" key="2">
    <source>
        <dbReference type="SAM" id="Phobius"/>
    </source>
</evidence>
<protein>
    <submittedName>
        <fullName evidence="3">Uncharacterized protein</fullName>
    </submittedName>
</protein>
<dbReference type="RefSeq" id="XP_044659101.1">
    <property type="nucleotide sequence ID" value="XM_044803166.1"/>
</dbReference>
<sequence length="662" mass="73429">MHKHSYSQDSTLSGWSESSSLQPKSIHQRRVGESARSFKKNLFGAGLAFATGVLPVYFLVFAGLAHRYDGSWLEDSPVSVWLLEAARFGPSVFPIVFAAIVGQLMTTLASWRLENDIVIGMLEHLLASRSLASAFLSLFRLRILSVWTPLILLTWCLSPLGGQAALRVVSSTISRTTHPAWLVHVDWDGSYPVATYASTEQSYGSTIRSAFVGALSGNNNTKQESQDAFGNLRIPMLEAQTGQADKDGWYDTSSLEFPMHIALVGIPFSGAERHAKTMFTLRAAYFFLDCDVDINRHIYRDEISAYTAIPLENSAYEPLVKIYNHTRSPSQTTNSTRWTPLLRDLTANHQCNDTIPRVIGFQSRTYVPEESMVTEAWCNMTTSYIDARFSCDNGPQNCSVHAIRRSLDQPFPSSATGLDSSAIPAIELDHSCGGLASPQIAWSFFRQFMDALAPSRAAEYSPIEQYFLDPSRPFLQPNSTIPIGSIGPKLFSQRFSQLLNTFWLISVAPYAITGNFSALPSTNLTGDASVLADAEPTYRVRTTEGRAELSYTVLNYHGLWLATLILISLLLVCAAFVTAAFDICRKGPMVLDDFVNFLRHNPYARLDVRSSTEDGVDIVRRHRHVKVRLGDVRPEEDIGYLAVGTLGTGQALEKIKDNRLYS</sequence>
<keyword evidence="2" id="KW-0812">Transmembrane</keyword>
<name>A0A9P3CKQ2_9PEZI</name>
<comment type="caution">
    <text evidence="3">The sequence shown here is derived from an EMBL/GenBank/DDBJ whole genome shotgun (WGS) entry which is preliminary data.</text>
</comment>
<dbReference type="AlphaFoldDB" id="A0A9P3CKQ2"/>
<dbReference type="Proteomes" id="UP000825890">
    <property type="component" value="Unassembled WGS sequence"/>
</dbReference>
<dbReference type="GeneID" id="68293382"/>
<evidence type="ECO:0000313" key="4">
    <source>
        <dbReference type="Proteomes" id="UP000825890"/>
    </source>
</evidence>
<keyword evidence="2" id="KW-0472">Membrane</keyword>
<dbReference type="OrthoDB" id="3649539at2759"/>
<evidence type="ECO:0000313" key="3">
    <source>
        <dbReference type="EMBL" id="GIZ44614.1"/>
    </source>
</evidence>
<feature type="compositionally biased region" description="Low complexity" evidence="1">
    <location>
        <begin position="10"/>
        <end position="20"/>
    </location>
</feature>
<keyword evidence="2" id="KW-1133">Transmembrane helix</keyword>
<reference evidence="3 4" key="1">
    <citation type="submission" date="2021-01" db="EMBL/GenBank/DDBJ databases">
        <title>Cercospora kikuchii MAFF 305040 whole genome shotgun sequence.</title>
        <authorList>
            <person name="Kashiwa T."/>
            <person name="Suzuki T."/>
        </authorList>
    </citation>
    <scope>NUCLEOTIDE SEQUENCE [LARGE SCALE GENOMIC DNA]</scope>
    <source>
        <strain evidence="3 4">MAFF 305040</strain>
    </source>
</reference>
<feature type="transmembrane region" description="Helical" evidence="2">
    <location>
        <begin position="498"/>
        <end position="519"/>
    </location>
</feature>
<gene>
    <name evidence="3" type="ORF">CKM354_000780700</name>
</gene>
<keyword evidence="4" id="KW-1185">Reference proteome</keyword>
<proteinExistence type="predicted"/>
<feature type="region of interest" description="Disordered" evidence="1">
    <location>
        <begin position="1"/>
        <end position="24"/>
    </location>
</feature>
<feature type="transmembrane region" description="Helical" evidence="2">
    <location>
        <begin position="559"/>
        <end position="581"/>
    </location>
</feature>
<organism evidence="3 4">
    <name type="scientific">Cercospora kikuchii</name>
    <dbReference type="NCBI Taxonomy" id="84275"/>
    <lineage>
        <taxon>Eukaryota</taxon>
        <taxon>Fungi</taxon>
        <taxon>Dikarya</taxon>
        <taxon>Ascomycota</taxon>
        <taxon>Pezizomycotina</taxon>
        <taxon>Dothideomycetes</taxon>
        <taxon>Dothideomycetidae</taxon>
        <taxon>Mycosphaerellales</taxon>
        <taxon>Mycosphaerellaceae</taxon>
        <taxon>Cercospora</taxon>
    </lineage>
</organism>
<evidence type="ECO:0000256" key="1">
    <source>
        <dbReference type="SAM" id="MobiDB-lite"/>
    </source>
</evidence>